<dbReference type="Proteomes" id="UP000199019">
    <property type="component" value="Unassembled WGS sequence"/>
</dbReference>
<dbReference type="GO" id="GO:0046306">
    <property type="term" value="P:alkanesulfonate catabolic process"/>
    <property type="evidence" value="ECO:0007669"/>
    <property type="project" value="TreeGrafter"/>
</dbReference>
<proteinExistence type="predicted"/>
<dbReference type="NCBIfam" id="TIGR03619">
    <property type="entry name" value="F420_Rv2161c"/>
    <property type="match status" value="1"/>
</dbReference>
<name>A0A1H9WNQ1_9MICO</name>
<reference evidence="7" key="1">
    <citation type="submission" date="2016-10" db="EMBL/GenBank/DDBJ databases">
        <authorList>
            <person name="Varghese N."/>
            <person name="Submissions S."/>
        </authorList>
    </citation>
    <scope>NUCLEOTIDE SEQUENCE [LARGE SCALE GENOMIC DNA]</scope>
    <source>
        <strain evidence="7">CGMCC 1.6963</strain>
    </source>
</reference>
<keyword evidence="2" id="KW-0288">FMN</keyword>
<sequence length="304" mass="32450">MSRPCRVGVQLPEVERPVGWPELFSMARTAEAAALDSLWLGDHLLYDLPGGITRGPWEVWTSLAAIAAVTSRIEIGPLVASTGFHTPAMLAKQAATVDAISGGRLVLGLGAGWNEREYRAFGHPFDRRVSRFEEAFTVIRTLLREGRVDFHGRFYDVDDCVLDPMPVRPGGPPLMLGSVGPRMLGIGLPHVDAWNVWWSDYGNSAAGFGELRERVEEAAAAAGRGPGEVAATAAVLVQLPDGGGRLMGETYNRPVAPVVGTPQAIAEHVHAMAQAGASHVQLVLDPITEQSIEVVGEAVVLLDA</sequence>
<dbReference type="AlphaFoldDB" id="A0A1H9WNQ1"/>
<dbReference type="EMBL" id="FOHB01000005">
    <property type="protein sequence ID" value="SES35546.1"/>
    <property type="molecule type" value="Genomic_DNA"/>
</dbReference>
<protein>
    <submittedName>
        <fullName evidence="6">Probable F420-dependent oxidoreductase, Rv2161c family</fullName>
    </submittedName>
</protein>
<dbReference type="PANTHER" id="PTHR42847">
    <property type="entry name" value="ALKANESULFONATE MONOOXYGENASE"/>
    <property type="match status" value="1"/>
</dbReference>
<dbReference type="InterPro" id="IPR036661">
    <property type="entry name" value="Luciferase-like_sf"/>
</dbReference>
<dbReference type="OrthoDB" id="9814695at2"/>
<dbReference type="RefSeq" id="WP_091759818.1">
    <property type="nucleotide sequence ID" value="NZ_FOHB01000005.1"/>
</dbReference>
<dbReference type="GO" id="GO:0008726">
    <property type="term" value="F:alkanesulfonate monooxygenase activity"/>
    <property type="evidence" value="ECO:0007669"/>
    <property type="project" value="TreeGrafter"/>
</dbReference>
<organism evidence="6 7">
    <name type="scientific">Pedococcus cremeus</name>
    <dbReference type="NCBI Taxonomy" id="587636"/>
    <lineage>
        <taxon>Bacteria</taxon>
        <taxon>Bacillati</taxon>
        <taxon>Actinomycetota</taxon>
        <taxon>Actinomycetes</taxon>
        <taxon>Micrococcales</taxon>
        <taxon>Intrasporangiaceae</taxon>
        <taxon>Pedococcus</taxon>
    </lineage>
</organism>
<keyword evidence="1" id="KW-0285">Flavoprotein</keyword>
<dbReference type="InterPro" id="IPR050172">
    <property type="entry name" value="SsuD_RutA_monooxygenase"/>
</dbReference>
<dbReference type="SUPFAM" id="SSF51679">
    <property type="entry name" value="Bacterial luciferase-like"/>
    <property type="match status" value="1"/>
</dbReference>
<evidence type="ECO:0000313" key="7">
    <source>
        <dbReference type="Proteomes" id="UP000199019"/>
    </source>
</evidence>
<evidence type="ECO:0000256" key="1">
    <source>
        <dbReference type="ARBA" id="ARBA00022630"/>
    </source>
</evidence>
<keyword evidence="7" id="KW-1185">Reference proteome</keyword>
<dbReference type="InterPro" id="IPR019921">
    <property type="entry name" value="Lucif-like_OxRdtase_Rv2161c"/>
</dbReference>
<evidence type="ECO:0000259" key="5">
    <source>
        <dbReference type="Pfam" id="PF00296"/>
    </source>
</evidence>
<dbReference type="Gene3D" id="3.20.20.30">
    <property type="entry name" value="Luciferase-like domain"/>
    <property type="match status" value="1"/>
</dbReference>
<feature type="domain" description="Luciferase-like" evidence="5">
    <location>
        <begin position="19"/>
        <end position="238"/>
    </location>
</feature>
<evidence type="ECO:0000256" key="2">
    <source>
        <dbReference type="ARBA" id="ARBA00022643"/>
    </source>
</evidence>
<keyword evidence="4" id="KW-0503">Monooxygenase</keyword>
<accession>A0A1H9WNQ1</accession>
<gene>
    <name evidence="6" type="ORF">SAMN05216199_3065</name>
</gene>
<dbReference type="InterPro" id="IPR011251">
    <property type="entry name" value="Luciferase-like_dom"/>
</dbReference>
<evidence type="ECO:0000256" key="4">
    <source>
        <dbReference type="ARBA" id="ARBA00023033"/>
    </source>
</evidence>
<keyword evidence="3" id="KW-0560">Oxidoreductase</keyword>
<dbReference type="STRING" id="587636.SAMN05216199_3065"/>
<dbReference type="PANTHER" id="PTHR42847:SF4">
    <property type="entry name" value="ALKANESULFONATE MONOOXYGENASE-RELATED"/>
    <property type="match status" value="1"/>
</dbReference>
<evidence type="ECO:0000256" key="3">
    <source>
        <dbReference type="ARBA" id="ARBA00023002"/>
    </source>
</evidence>
<dbReference type="Pfam" id="PF00296">
    <property type="entry name" value="Bac_luciferase"/>
    <property type="match status" value="1"/>
</dbReference>
<evidence type="ECO:0000313" key="6">
    <source>
        <dbReference type="EMBL" id="SES35546.1"/>
    </source>
</evidence>